<name>A0A9N9GNH3_9GLOM</name>
<dbReference type="AlphaFoldDB" id="A0A9N9GNH3"/>
<evidence type="ECO:0000313" key="2">
    <source>
        <dbReference type="Proteomes" id="UP000789405"/>
    </source>
</evidence>
<keyword evidence="2" id="KW-1185">Reference proteome</keyword>
<dbReference type="Proteomes" id="UP000789405">
    <property type="component" value="Unassembled WGS sequence"/>
</dbReference>
<dbReference type="EMBL" id="CAJVPY010004520">
    <property type="protein sequence ID" value="CAG8621598.1"/>
    <property type="molecule type" value="Genomic_DNA"/>
</dbReference>
<organism evidence="1 2">
    <name type="scientific">Dentiscutata erythropus</name>
    <dbReference type="NCBI Taxonomy" id="1348616"/>
    <lineage>
        <taxon>Eukaryota</taxon>
        <taxon>Fungi</taxon>
        <taxon>Fungi incertae sedis</taxon>
        <taxon>Mucoromycota</taxon>
        <taxon>Glomeromycotina</taxon>
        <taxon>Glomeromycetes</taxon>
        <taxon>Diversisporales</taxon>
        <taxon>Gigasporaceae</taxon>
        <taxon>Dentiscutata</taxon>
    </lineage>
</organism>
<accession>A0A9N9GNH3</accession>
<comment type="caution">
    <text evidence="1">The sequence shown here is derived from an EMBL/GenBank/DDBJ whole genome shotgun (WGS) entry which is preliminary data.</text>
</comment>
<dbReference type="OrthoDB" id="2427805at2759"/>
<sequence length="109" mass="12956">MNSLIVKKRTLNQISKKRFDEEYNKMKDSLKWKLKCTGRVVEDTIYECMSDFTSEQRSDAIIRKMSGRMRFEYEDFEVGKRYEGQSATKWLYESGLKTFKEVALGWGLN</sequence>
<protein>
    <submittedName>
        <fullName evidence="1">14686_t:CDS:1</fullName>
    </submittedName>
</protein>
<gene>
    <name evidence="1" type="ORF">DERYTH_LOCUS8667</name>
</gene>
<evidence type="ECO:0000313" key="1">
    <source>
        <dbReference type="EMBL" id="CAG8621598.1"/>
    </source>
</evidence>
<proteinExistence type="predicted"/>
<reference evidence="1" key="1">
    <citation type="submission" date="2021-06" db="EMBL/GenBank/DDBJ databases">
        <authorList>
            <person name="Kallberg Y."/>
            <person name="Tangrot J."/>
            <person name="Rosling A."/>
        </authorList>
    </citation>
    <scope>NUCLEOTIDE SEQUENCE</scope>
    <source>
        <strain evidence="1">MA453B</strain>
    </source>
</reference>